<evidence type="ECO:0000256" key="1">
    <source>
        <dbReference type="ARBA" id="ARBA00005234"/>
    </source>
</evidence>
<dbReference type="InterPro" id="IPR038765">
    <property type="entry name" value="Papain-like_cys_pep_sf"/>
</dbReference>
<dbReference type="Pfam" id="PF02902">
    <property type="entry name" value="Peptidase_C48"/>
    <property type="match status" value="1"/>
</dbReference>
<dbReference type="GO" id="GO:0008234">
    <property type="term" value="F:cysteine-type peptidase activity"/>
    <property type="evidence" value="ECO:0007669"/>
    <property type="project" value="InterPro"/>
</dbReference>
<keyword evidence="6" id="KW-1185">Reference proteome</keyword>
<dbReference type="AlphaFoldDB" id="A0A9X0CXL4"/>
<evidence type="ECO:0000313" key="6">
    <source>
        <dbReference type="Proteomes" id="UP001163046"/>
    </source>
</evidence>
<dbReference type="OrthoDB" id="5985567at2759"/>
<keyword evidence="2" id="KW-0645">Protease</keyword>
<protein>
    <recommendedName>
        <fullName evidence="4">Ubiquitin-like protease family profile domain-containing protein</fullName>
    </recommendedName>
</protein>
<dbReference type="GO" id="GO:0006508">
    <property type="term" value="P:proteolysis"/>
    <property type="evidence" value="ECO:0007669"/>
    <property type="project" value="UniProtKB-KW"/>
</dbReference>
<name>A0A9X0CXL4_9CNID</name>
<dbReference type="Proteomes" id="UP001163046">
    <property type="component" value="Unassembled WGS sequence"/>
</dbReference>
<dbReference type="EMBL" id="MU826382">
    <property type="protein sequence ID" value="KAJ7377189.1"/>
    <property type="molecule type" value="Genomic_DNA"/>
</dbReference>
<dbReference type="Gene3D" id="3.40.395.10">
    <property type="entry name" value="Adenoviral Proteinase, Chain A"/>
    <property type="match status" value="1"/>
</dbReference>
<comment type="similarity">
    <text evidence="1">Belongs to the peptidase C48 family.</text>
</comment>
<evidence type="ECO:0000259" key="4">
    <source>
        <dbReference type="Pfam" id="PF02902"/>
    </source>
</evidence>
<feature type="domain" description="Ubiquitin-like protease family profile" evidence="4">
    <location>
        <begin position="80"/>
        <end position="142"/>
    </location>
</feature>
<proteinExistence type="inferred from homology"/>
<evidence type="ECO:0000256" key="2">
    <source>
        <dbReference type="ARBA" id="ARBA00022670"/>
    </source>
</evidence>
<evidence type="ECO:0000256" key="3">
    <source>
        <dbReference type="ARBA" id="ARBA00022801"/>
    </source>
</evidence>
<dbReference type="SUPFAM" id="SSF54001">
    <property type="entry name" value="Cysteine proteinases"/>
    <property type="match status" value="1"/>
</dbReference>
<accession>A0A9X0CXL4</accession>
<keyword evidence="3" id="KW-0378">Hydrolase</keyword>
<sequence>MIDTGDLNDLIGRGMRSQDKWLSNFIFDEYLCLIKLACAANNSLAVETIPWEMFERGVDSMPGDDIKPTAHNALSKICSLLKEIDSNIDLGQWRFIANKKGDVPQQSNDYDCGVFACLYARCLVGYSEMISETSISDFRKLMLLELHESKLHPVPPEGIQPERYYAVEYVENCYIGQALNQADGFWVES</sequence>
<evidence type="ECO:0000313" key="5">
    <source>
        <dbReference type="EMBL" id="KAJ7377189.1"/>
    </source>
</evidence>
<gene>
    <name evidence="5" type="ORF">OS493_030389</name>
</gene>
<reference evidence="5" key="1">
    <citation type="submission" date="2023-01" db="EMBL/GenBank/DDBJ databases">
        <title>Genome assembly of the deep-sea coral Lophelia pertusa.</title>
        <authorList>
            <person name="Herrera S."/>
            <person name="Cordes E."/>
        </authorList>
    </citation>
    <scope>NUCLEOTIDE SEQUENCE</scope>
    <source>
        <strain evidence="5">USNM1676648</strain>
        <tissue evidence="5">Polyp</tissue>
    </source>
</reference>
<comment type="caution">
    <text evidence="5">The sequence shown here is derived from an EMBL/GenBank/DDBJ whole genome shotgun (WGS) entry which is preliminary data.</text>
</comment>
<dbReference type="InterPro" id="IPR003653">
    <property type="entry name" value="Peptidase_C48_C"/>
</dbReference>
<organism evidence="5 6">
    <name type="scientific">Desmophyllum pertusum</name>
    <dbReference type="NCBI Taxonomy" id="174260"/>
    <lineage>
        <taxon>Eukaryota</taxon>
        <taxon>Metazoa</taxon>
        <taxon>Cnidaria</taxon>
        <taxon>Anthozoa</taxon>
        <taxon>Hexacorallia</taxon>
        <taxon>Scleractinia</taxon>
        <taxon>Caryophylliina</taxon>
        <taxon>Caryophylliidae</taxon>
        <taxon>Desmophyllum</taxon>
    </lineage>
</organism>